<reference evidence="2 3" key="1">
    <citation type="submission" date="2018-10" db="EMBL/GenBank/DDBJ databases">
        <authorList>
            <person name="Ekblom R."/>
            <person name="Jareborg N."/>
        </authorList>
    </citation>
    <scope>NUCLEOTIDE SEQUENCE [LARGE SCALE GENOMIC DNA]</scope>
    <source>
        <tissue evidence="2">Muscle</tissue>
    </source>
</reference>
<feature type="compositionally biased region" description="Basic residues" evidence="1">
    <location>
        <begin position="24"/>
        <end position="41"/>
    </location>
</feature>
<proteinExistence type="predicted"/>
<evidence type="ECO:0000313" key="3">
    <source>
        <dbReference type="Proteomes" id="UP000269945"/>
    </source>
</evidence>
<name>A0A9X9LNN2_GULGU</name>
<dbReference type="Proteomes" id="UP000269945">
    <property type="component" value="Unassembled WGS sequence"/>
</dbReference>
<comment type="caution">
    <text evidence="2">The sequence shown here is derived from an EMBL/GenBank/DDBJ whole genome shotgun (WGS) entry which is preliminary data.</text>
</comment>
<dbReference type="AlphaFoldDB" id="A0A9X9LNN2"/>
<evidence type="ECO:0000256" key="1">
    <source>
        <dbReference type="SAM" id="MobiDB-lite"/>
    </source>
</evidence>
<evidence type="ECO:0000313" key="2">
    <source>
        <dbReference type="EMBL" id="VCW77765.1"/>
    </source>
</evidence>
<protein>
    <submittedName>
        <fullName evidence="2">Uncharacterized protein</fullName>
    </submittedName>
</protein>
<gene>
    <name evidence="2" type="ORF">BN2614_LOCUS1</name>
</gene>
<organism evidence="2 3">
    <name type="scientific">Gulo gulo</name>
    <name type="common">Wolverine</name>
    <name type="synonym">Gluton</name>
    <dbReference type="NCBI Taxonomy" id="48420"/>
    <lineage>
        <taxon>Eukaryota</taxon>
        <taxon>Metazoa</taxon>
        <taxon>Chordata</taxon>
        <taxon>Craniata</taxon>
        <taxon>Vertebrata</taxon>
        <taxon>Euteleostomi</taxon>
        <taxon>Mammalia</taxon>
        <taxon>Eutheria</taxon>
        <taxon>Laurasiatheria</taxon>
        <taxon>Carnivora</taxon>
        <taxon>Caniformia</taxon>
        <taxon>Musteloidea</taxon>
        <taxon>Mustelidae</taxon>
        <taxon>Guloninae</taxon>
        <taxon>Gulo</taxon>
    </lineage>
</organism>
<feature type="region of interest" description="Disordered" evidence="1">
    <location>
        <begin position="1"/>
        <end position="79"/>
    </location>
</feature>
<sequence length="79" mass="8768">MKVNAAPSLKPQEQLLRLTELTRRPRSKLGGKRPPKKRSRKPPSPVPAATCPLRKMVSPGKSEDWGRGSSPWRAGATWL</sequence>
<accession>A0A9X9LNN2</accession>
<dbReference type="EMBL" id="CYRY02009332">
    <property type="protein sequence ID" value="VCW77765.1"/>
    <property type="molecule type" value="Genomic_DNA"/>
</dbReference>
<keyword evidence="3" id="KW-1185">Reference proteome</keyword>